<gene>
    <name evidence="2" type="ORF">ACFFUR_02205</name>
</gene>
<evidence type="ECO:0000313" key="2">
    <source>
        <dbReference type="EMBL" id="MFB9210604.1"/>
    </source>
</evidence>
<sequence>MLTQLINIADYRKWKINWALLLLAMSPIIMSSCLDDDDVEELPPAAYVSYYHGAPNFEAITIYADGNQYNTNLFEFSDYFIYSRFYTGDRDLSFRLRNTANSLLDTTVNFIENQAYSFFLTEENDQLQTVIAEDNWDSPENTNALVRLVHLSPDAPAVSLKINDEETDLFENQSFQDVTDFEEITAAPTNLTLKNADNGEVLLTAENINLRNERVYTIVVRGYASPEEGAPASHELSLQLIRNYPDF</sequence>
<dbReference type="Proteomes" id="UP001589654">
    <property type="component" value="Unassembled WGS sequence"/>
</dbReference>
<accession>A0ABV5J1B8</accession>
<name>A0ABV5J1B8_9BACT</name>
<dbReference type="EMBL" id="JBHMEW010000008">
    <property type="protein sequence ID" value="MFB9210604.1"/>
    <property type="molecule type" value="Genomic_DNA"/>
</dbReference>
<comment type="caution">
    <text evidence="2">The sequence shown here is derived from an EMBL/GenBank/DDBJ whole genome shotgun (WGS) entry which is preliminary data.</text>
</comment>
<evidence type="ECO:0000313" key="3">
    <source>
        <dbReference type="Proteomes" id="UP001589654"/>
    </source>
</evidence>
<reference evidence="2 3" key="1">
    <citation type="submission" date="2024-09" db="EMBL/GenBank/DDBJ databases">
        <authorList>
            <person name="Sun Q."/>
            <person name="Mori K."/>
        </authorList>
    </citation>
    <scope>NUCLEOTIDE SEQUENCE [LARGE SCALE GENOMIC DNA]</scope>
    <source>
        <strain evidence="2 3">CECT 7682</strain>
    </source>
</reference>
<keyword evidence="3" id="KW-1185">Reference proteome</keyword>
<protein>
    <submittedName>
        <fullName evidence="2">DUF4397 domain-containing protein</fullName>
    </submittedName>
</protein>
<feature type="domain" description="DUF4397" evidence="1">
    <location>
        <begin position="46"/>
        <end position="160"/>
    </location>
</feature>
<dbReference type="RefSeq" id="WP_290246854.1">
    <property type="nucleotide sequence ID" value="NZ_JAUFQT010000001.1"/>
</dbReference>
<evidence type="ECO:0000259" key="1">
    <source>
        <dbReference type="Pfam" id="PF14344"/>
    </source>
</evidence>
<organism evidence="2 3">
    <name type="scientific">Echinicola jeungdonensis</name>
    <dbReference type="NCBI Taxonomy" id="709343"/>
    <lineage>
        <taxon>Bacteria</taxon>
        <taxon>Pseudomonadati</taxon>
        <taxon>Bacteroidota</taxon>
        <taxon>Cytophagia</taxon>
        <taxon>Cytophagales</taxon>
        <taxon>Cyclobacteriaceae</taxon>
        <taxon>Echinicola</taxon>
    </lineage>
</organism>
<proteinExistence type="predicted"/>
<dbReference type="Pfam" id="PF14344">
    <property type="entry name" value="DUF4397"/>
    <property type="match status" value="1"/>
</dbReference>
<dbReference type="InterPro" id="IPR025510">
    <property type="entry name" value="DUF4397"/>
</dbReference>